<proteinExistence type="predicted"/>
<dbReference type="Proteomes" id="UP000077037">
    <property type="component" value="Unassembled WGS sequence"/>
</dbReference>
<dbReference type="InterPro" id="IPR005646">
    <property type="entry name" value="FapA"/>
</dbReference>
<gene>
    <name evidence="3" type="ORF">SAMEA1982600_03919</name>
</gene>
<dbReference type="PANTHER" id="PTHR38032">
    <property type="entry name" value="POLYMERASE-RELATED"/>
    <property type="match status" value="1"/>
</dbReference>
<feature type="region of interest" description="Disordered" evidence="1">
    <location>
        <begin position="420"/>
        <end position="439"/>
    </location>
</feature>
<dbReference type="RefSeq" id="WP_066417453.1">
    <property type="nucleotide sequence ID" value="NZ_FKBS01000025.1"/>
</dbReference>
<reference evidence="3 4" key="1">
    <citation type="submission" date="2016-03" db="EMBL/GenBank/DDBJ databases">
        <authorList>
            <consortium name="Pathogen Informatics"/>
        </authorList>
    </citation>
    <scope>NUCLEOTIDE SEQUENCE [LARGE SCALE GENOMIC DNA]</scope>
    <source>
        <strain evidence="3 4">NCTC13364</strain>
    </source>
</reference>
<dbReference type="OrthoDB" id="5807941at2"/>
<evidence type="ECO:0000259" key="2">
    <source>
        <dbReference type="Pfam" id="PF20250"/>
    </source>
</evidence>
<dbReference type="Pfam" id="PF20250">
    <property type="entry name" value="FapA_N"/>
    <property type="match status" value="1"/>
</dbReference>
<dbReference type="PANTHER" id="PTHR38032:SF1">
    <property type="entry name" value="RNA-BINDING PROTEIN KHPB N-TERMINAL DOMAIN-CONTAINING PROTEIN"/>
    <property type="match status" value="1"/>
</dbReference>
<evidence type="ECO:0000313" key="3">
    <source>
        <dbReference type="EMBL" id="SAI48315.1"/>
    </source>
</evidence>
<organism evidence="3 4">
    <name type="scientific">Bordetella ansorpii</name>
    <dbReference type="NCBI Taxonomy" id="288768"/>
    <lineage>
        <taxon>Bacteria</taxon>
        <taxon>Pseudomonadati</taxon>
        <taxon>Pseudomonadota</taxon>
        <taxon>Betaproteobacteria</taxon>
        <taxon>Burkholderiales</taxon>
        <taxon>Alcaligenaceae</taxon>
        <taxon>Bordetella</taxon>
    </lineage>
</organism>
<name>A0A157QR03_9BORD</name>
<dbReference type="AlphaFoldDB" id="A0A157QR03"/>
<accession>A0A157QR03</accession>
<dbReference type="Pfam" id="PF03961">
    <property type="entry name" value="FapA"/>
    <property type="match status" value="1"/>
</dbReference>
<protein>
    <submittedName>
        <fullName evidence="3">Protein of uncharacterized function (DUF342)</fullName>
    </submittedName>
</protein>
<dbReference type="InterPro" id="IPR046866">
    <property type="entry name" value="FapA_N"/>
</dbReference>
<evidence type="ECO:0000313" key="4">
    <source>
        <dbReference type="Proteomes" id="UP000077037"/>
    </source>
</evidence>
<feature type="domain" description="Flagellar Assembly Protein A N-terminal region" evidence="2">
    <location>
        <begin position="83"/>
        <end position="253"/>
    </location>
</feature>
<evidence type="ECO:0000256" key="1">
    <source>
        <dbReference type="SAM" id="MobiDB-lite"/>
    </source>
</evidence>
<dbReference type="EMBL" id="FKBS01000025">
    <property type="protein sequence ID" value="SAI48315.1"/>
    <property type="molecule type" value="Genomic_DNA"/>
</dbReference>
<sequence>MSAENPIQLVVDEDSQVLSAIYQPDGDNPEPPTRQALEAAVQAQEWGLEVLDEDLVASFLNACHDADGAVRLAIGAIIIHGSFELDVTPDLMSAMLTLTPPRGGNPVTEEDVRAALAASGIIAGILDLTLRDLIAQGECDRVVIAEGKYPVPGRQGHFESLLESLAVRQREDDENAIIDYREMGNLTLVEPGEPLMRRIPSTPGEPGHNVLGRPIEPPPLPDVPFAPNLTGVETDPDDPDLLLAAISGVPMVVAQGVQVNSLVEVDAVDLTSGNIEFDGTLRVKGDITMGMLVRVTGDVVVNGTIEAAHVHAGGNITVNGGIVGMADAFARDNRGNSRQAHISCGGTVKARFLSNAEVSAGKNVAIEREVRQCTISAGESVLVGPPGSQQGAVTGGMIHALKSVQSGILGSMAAAPTEVRVGTDPHASSKRAALEDERRDLTDKKDKLEKLVLFLKVNPQKNVNGVGERAANTLNQVLAGLTDLQAREEQLTRDLMPLQSATITAKKRFYGGVKLFIANRRMEFIEDQIGGRAGLENGEIVVR</sequence>
<dbReference type="InterPro" id="IPR046865">
    <property type="entry name" value="FapA_b_solenoid"/>
</dbReference>